<dbReference type="AlphaFoldDB" id="H1YEG3"/>
<name>H1YEG3_9SPHI</name>
<dbReference type="InterPro" id="IPR018669">
    <property type="entry name" value="Toxin_HigB"/>
</dbReference>
<dbReference type="RefSeq" id="WP_008507547.1">
    <property type="nucleotide sequence ID" value="NZ_CM001403.1"/>
</dbReference>
<dbReference type="GO" id="GO:0003723">
    <property type="term" value="F:RNA binding"/>
    <property type="evidence" value="ECO:0007669"/>
    <property type="project" value="InterPro"/>
</dbReference>
<accession>H1YEG3</accession>
<evidence type="ECO:0008006" key="3">
    <source>
        <dbReference type="Google" id="ProtNLM"/>
    </source>
</evidence>
<dbReference type="Pfam" id="PF09907">
    <property type="entry name" value="HigB_toxin"/>
    <property type="match status" value="1"/>
</dbReference>
<protein>
    <recommendedName>
        <fullName evidence="3">Type II toxin-antitoxin system HigB family toxin</fullName>
    </recommendedName>
</protein>
<gene>
    <name evidence="1" type="ORF">Mucpa_3093</name>
</gene>
<dbReference type="Proteomes" id="UP000002774">
    <property type="component" value="Chromosome"/>
</dbReference>
<dbReference type="GO" id="GO:0110001">
    <property type="term" value="C:toxin-antitoxin complex"/>
    <property type="evidence" value="ECO:0007669"/>
    <property type="project" value="InterPro"/>
</dbReference>
<dbReference type="HOGENOM" id="CLU_153067_3_0_10"/>
<keyword evidence="2" id="KW-1185">Reference proteome</keyword>
<dbReference type="GO" id="GO:0004519">
    <property type="term" value="F:endonuclease activity"/>
    <property type="evidence" value="ECO:0007669"/>
    <property type="project" value="InterPro"/>
</dbReference>
<sequence>MVIITKGVIHLFANKHPRSLIALNEWFAKSKKSDWNSLPDVKQSFNSVDYIGNDRYVFDIAGNNYRLIAMIHFDIRTIYIRGIFTHPEYDELNKRGKLNQL</sequence>
<dbReference type="eggNOG" id="COG4680">
    <property type="taxonomic scope" value="Bacteria"/>
</dbReference>
<proteinExistence type="predicted"/>
<reference evidence="1" key="1">
    <citation type="submission" date="2011-09" db="EMBL/GenBank/DDBJ databases">
        <title>The permanent draft genome of Mucilaginibacter paludis DSM 18603.</title>
        <authorList>
            <consortium name="US DOE Joint Genome Institute (JGI-PGF)"/>
            <person name="Lucas S."/>
            <person name="Han J."/>
            <person name="Lapidus A."/>
            <person name="Bruce D."/>
            <person name="Goodwin L."/>
            <person name="Pitluck S."/>
            <person name="Peters L."/>
            <person name="Kyrpides N."/>
            <person name="Mavromatis K."/>
            <person name="Ivanova N."/>
            <person name="Mikhailova N."/>
            <person name="Held B."/>
            <person name="Detter J.C."/>
            <person name="Tapia R."/>
            <person name="Han C."/>
            <person name="Land M."/>
            <person name="Hauser L."/>
            <person name="Markowitz V."/>
            <person name="Cheng J.-F."/>
            <person name="Hugenholtz P."/>
            <person name="Woyke T."/>
            <person name="Wu D."/>
            <person name="Tindall B."/>
            <person name="Brambilla E."/>
            <person name="Klenk H.-P."/>
            <person name="Eisen J.A."/>
        </authorList>
    </citation>
    <scope>NUCLEOTIDE SEQUENCE [LARGE SCALE GENOMIC DNA]</scope>
    <source>
        <strain evidence="1">DSM 18603</strain>
    </source>
</reference>
<organism evidence="1 2">
    <name type="scientific">Mucilaginibacter paludis DSM 18603</name>
    <dbReference type="NCBI Taxonomy" id="714943"/>
    <lineage>
        <taxon>Bacteria</taxon>
        <taxon>Pseudomonadati</taxon>
        <taxon>Bacteroidota</taxon>
        <taxon>Sphingobacteriia</taxon>
        <taxon>Sphingobacteriales</taxon>
        <taxon>Sphingobacteriaceae</taxon>
        <taxon>Mucilaginibacter</taxon>
    </lineage>
</organism>
<dbReference type="STRING" id="714943.Mucpa_3093"/>
<dbReference type="OrthoDB" id="9799912at2"/>
<evidence type="ECO:0000313" key="2">
    <source>
        <dbReference type="Proteomes" id="UP000002774"/>
    </source>
</evidence>
<dbReference type="EMBL" id="CM001403">
    <property type="protein sequence ID" value="EHQ27197.1"/>
    <property type="molecule type" value="Genomic_DNA"/>
</dbReference>
<evidence type="ECO:0000313" key="1">
    <source>
        <dbReference type="EMBL" id="EHQ27197.1"/>
    </source>
</evidence>